<dbReference type="GO" id="GO:0016740">
    <property type="term" value="F:transferase activity"/>
    <property type="evidence" value="ECO:0007669"/>
    <property type="project" value="UniProtKB-KW"/>
</dbReference>
<comment type="function">
    <text evidence="1">Acts on leucine, isoleucine and valine.</text>
</comment>
<evidence type="ECO:0000256" key="1">
    <source>
        <dbReference type="ARBA" id="ARBA00003109"/>
    </source>
</evidence>
<evidence type="ECO:0000256" key="6">
    <source>
        <dbReference type="ARBA" id="ARBA00013053"/>
    </source>
</evidence>
<keyword evidence="8" id="KW-0100">Branched-chain amino acid biosynthesis</keyword>
<protein>
    <recommendedName>
        <fullName evidence="7">Probable branched-chain-amino-acid aminotransferase</fullName>
        <ecNumber evidence="6">2.6.1.42</ecNumber>
    </recommendedName>
</protein>
<evidence type="ECO:0000256" key="4">
    <source>
        <dbReference type="ARBA" id="ARBA00005072"/>
    </source>
</evidence>
<proteinExistence type="inferred from homology"/>
<comment type="catalytic activity">
    <reaction evidence="9">
        <text>L-valine + 2-oxoglutarate = 3-methyl-2-oxobutanoate + L-glutamate</text>
        <dbReference type="Rhea" id="RHEA:24813"/>
        <dbReference type="ChEBI" id="CHEBI:11851"/>
        <dbReference type="ChEBI" id="CHEBI:16810"/>
        <dbReference type="ChEBI" id="CHEBI:29985"/>
        <dbReference type="ChEBI" id="CHEBI:57762"/>
        <dbReference type="EC" id="2.6.1.42"/>
    </reaction>
</comment>
<comment type="similarity">
    <text evidence="5">Belongs to the class-IV pyridoxal-phosphate-dependent aminotransferase family.</text>
</comment>
<keyword evidence="12" id="KW-0808">Transferase</keyword>
<dbReference type="SUPFAM" id="SSF56752">
    <property type="entry name" value="D-aminoacid aminotransferase-like PLP-dependent enzymes"/>
    <property type="match status" value="1"/>
</dbReference>
<dbReference type="RefSeq" id="WP_211858334.1">
    <property type="nucleotide sequence ID" value="NZ_JAAGBB010000102.1"/>
</dbReference>
<comment type="pathway">
    <text evidence="3">Amino-acid biosynthesis; L-valine biosynthesis; L-valine from pyruvate: step 4/4.</text>
</comment>
<evidence type="ECO:0000256" key="8">
    <source>
        <dbReference type="ARBA" id="ARBA00023304"/>
    </source>
</evidence>
<dbReference type="InterPro" id="IPR043132">
    <property type="entry name" value="BCAT-like_C"/>
</dbReference>
<evidence type="ECO:0000256" key="10">
    <source>
        <dbReference type="ARBA" id="ARBA00048798"/>
    </source>
</evidence>
<dbReference type="Pfam" id="PF01063">
    <property type="entry name" value="Aminotran_4"/>
    <property type="match status" value="1"/>
</dbReference>
<accession>A0ABS5F9X9</accession>
<gene>
    <name evidence="12" type="ORF">GXW71_33750</name>
</gene>
<dbReference type="PANTHER" id="PTHR42743:SF11">
    <property type="entry name" value="AMINODEOXYCHORISMATE LYASE"/>
    <property type="match status" value="1"/>
</dbReference>
<dbReference type="InterPro" id="IPR001544">
    <property type="entry name" value="Aminotrans_IV"/>
</dbReference>
<dbReference type="Gene3D" id="3.20.10.10">
    <property type="entry name" value="D-amino Acid Aminotransferase, subunit A, domain 2"/>
    <property type="match status" value="1"/>
</dbReference>
<comment type="pathway">
    <text evidence="2">Amino-acid biosynthesis; L-isoleucine biosynthesis; L-isoleucine from 2-oxobutanoate: step 4/4.</text>
</comment>
<name>A0ABS5F9X9_9PROT</name>
<sequence>MPPAEAGFADGTAWIDGRIVPVAEATLPLLDWGFLRSDACQETISARAGMLFRLDDHLNRFERSLAKLRMIAPLSRAEIRQAIHRLIAAAGFRDAYVQIIMTRGRPPIGSRDIRLCSNRFQAFCIPYVWIAPPAVQERGLHLHVSRRLRVPPASVDPMVKHYHWLDFEMALMDAHDHGAETAVVSDAEGNITEGPGFNIFVRQGDRLLTPRHGMLDGMTRRSVLELCAELGIAVEETEVTVDALRAADEVFLTSTAGGVMPVTRVDDIAIRNGPGAITARLRQAYWDRRGAGWHGEAVDYSSNPHAQQEQAS</sequence>
<dbReference type="EMBL" id="JAAGBB010000102">
    <property type="protein sequence ID" value="MBR0669363.1"/>
    <property type="molecule type" value="Genomic_DNA"/>
</dbReference>
<evidence type="ECO:0000313" key="13">
    <source>
        <dbReference type="Proteomes" id="UP001196870"/>
    </source>
</evidence>
<comment type="catalytic activity">
    <reaction evidence="10">
        <text>L-isoleucine + 2-oxoglutarate = (S)-3-methyl-2-oxopentanoate + L-glutamate</text>
        <dbReference type="Rhea" id="RHEA:24801"/>
        <dbReference type="ChEBI" id="CHEBI:16810"/>
        <dbReference type="ChEBI" id="CHEBI:29985"/>
        <dbReference type="ChEBI" id="CHEBI:35146"/>
        <dbReference type="ChEBI" id="CHEBI:58045"/>
        <dbReference type="EC" id="2.6.1.42"/>
    </reaction>
</comment>
<dbReference type="PANTHER" id="PTHR42743">
    <property type="entry name" value="AMINO-ACID AMINOTRANSFERASE"/>
    <property type="match status" value="1"/>
</dbReference>
<dbReference type="InterPro" id="IPR050571">
    <property type="entry name" value="Class-IV_PLP-Dep_Aminotrnsfr"/>
</dbReference>
<organism evidence="12 13">
    <name type="scientific">Plastoroseomonas hellenica</name>
    <dbReference type="NCBI Taxonomy" id="2687306"/>
    <lineage>
        <taxon>Bacteria</taxon>
        <taxon>Pseudomonadati</taxon>
        <taxon>Pseudomonadota</taxon>
        <taxon>Alphaproteobacteria</taxon>
        <taxon>Acetobacterales</taxon>
        <taxon>Acetobacteraceae</taxon>
        <taxon>Plastoroseomonas</taxon>
    </lineage>
</organism>
<dbReference type="EC" id="2.6.1.42" evidence="6"/>
<comment type="catalytic activity">
    <reaction evidence="11">
        <text>L-leucine + 2-oxoglutarate = 4-methyl-2-oxopentanoate + L-glutamate</text>
        <dbReference type="Rhea" id="RHEA:18321"/>
        <dbReference type="ChEBI" id="CHEBI:16810"/>
        <dbReference type="ChEBI" id="CHEBI:17865"/>
        <dbReference type="ChEBI" id="CHEBI:29985"/>
        <dbReference type="ChEBI" id="CHEBI:57427"/>
        <dbReference type="EC" id="2.6.1.42"/>
    </reaction>
</comment>
<evidence type="ECO:0000256" key="9">
    <source>
        <dbReference type="ARBA" id="ARBA00048212"/>
    </source>
</evidence>
<keyword evidence="13" id="KW-1185">Reference proteome</keyword>
<dbReference type="InterPro" id="IPR036038">
    <property type="entry name" value="Aminotransferase-like"/>
</dbReference>
<reference evidence="13" key="1">
    <citation type="journal article" date="2021" name="Syst. Appl. Microbiol.">
        <title>Roseomonas hellenica sp. nov., isolated from roots of wild-growing Alkanna tinctoria.</title>
        <authorList>
            <person name="Rat A."/>
            <person name="Naranjo H.D."/>
            <person name="Lebbe L."/>
            <person name="Cnockaert M."/>
            <person name="Krigas N."/>
            <person name="Grigoriadou K."/>
            <person name="Maloupa E."/>
            <person name="Willems A."/>
        </authorList>
    </citation>
    <scope>NUCLEOTIDE SEQUENCE [LARGE SCALE GENOMIC DNA]</scope>
    <source>
        <strain evidence="13">LMG 31523</strain>
    </source>
</reference>
<keyword evidence="8" id="KW-0028">Amino-acid biosynthesis</keyword>
<comment type="pathway">
    <text evidence="4">Amino-acid biosynthesis; L-leucine biosynthesis; L-leucine from 3-methyl-2-oxobutanoate: step 4/4.</text>
</comment>
<evidence type="ECO:0000313" key="12">
    <source>
        <dbReference type="EMBL" id="MBR0669363.1"/>
    </source>
</evidence>
<dbReference type="InterPro" id="IPR043131">
    <property type="entry name" value="BCAT-like_N"/>
</dbReference>
<comment type="caution">
    <text evidence="12">The sequence shown here is derived from an EMBL/GenBank/DDBJ whole genome shotgun (WGS) entry which is preliminary data.</text>
</comment>
<evidence type="ECO:0000256" key="3">
    <source>
        <dbReference type="ARBA" id="ARBA00004931"/>
    </source>
</evidence>
<dbReference type="Proteomes" id="UP001196870">
    <property type="component" value="Unassembled WGS sequence"/>
</dbReference>
<dbReference type="Gene3D" id="3.30.470.10">
    <property type="match status" value="1"/>
</dbReference>
<evidence type="ECO:0000256" key="11">
    <source>
        <dbReference type="ARBA" id="ARBA00049229"/>
    </source>
</evidence>
<evidence type="ECO:0000256" key="7">
    <source>
        <dbReference type="ARBA" id="ARBA00014472"/>
    </source>
</evidence>
<evidence type="ECO:0000256" key="5">
    <source>
        <dbReference type="ARBA" id="ARBA00009320"/>
    </source>
</evidence>
<evidence type="ECO:0000256" key="2">
    <source>
        <dbReference type="ARBA" id="ARBA00004824"/>
    </source>
</evidence>